<accession>A0A1H3VQ49</accession>
<dbReference type="AlphaFoldDB" id="A0A1H3VQ49"/>
<dbReference type="RefSeq" id="WP_074670500.1">
    <property type="nucleotide sequence ID" value="NZ_FNQG01000002.1"/>
</dbReference>
<dbReference type="EMBL" id="FNQG01000002">
    <property type="protein sequence ID" value="SDZ76232.1"/>
    <property type="molecule type" value="Genomic_DNA"/>
</dbReference>
<protein>
    <submittedName>
        <fullName evidence="1">Uncharacterized protein</fullName>
    </submittedName>
</protein>
<gene>
    <name evidence="1" type="ORF">SAMN05660648_00419</name>
</gene>
<name>A0A1H3VQ49_SELRU</name>
<organism evidence="1 2">
    <name type="scientific">Selenomonas ruminantium</name>
    <dbReference type="NCBI Taxonomy" id="971"/>
    <lineage>
        <taxon>Bacteria</taxon>
        <taxon>Bacillati</taxon>
        <taxon>Bacillota</taxon>
        <taxon>Negativicutes</taxon>
        <taxon>Selenomonadales</taxon>
        <taxon>Selenomonadaceae</taxon>
        <taxon>Selenomonas</taxon>
    </lineage>
</organism>
<evidence type="ECO:0000313" key="2">
    <source>
        <dbReference type="Proteomes" id="UP000183469"/>
    </source>
</evidence>
<sequence length="63" mass="7619">MMEDNKDRMSHTEAEKVAGKRAVEYAQQMAWLISLRKQAYITDDEYDEAHKRLNMKYHQPNRF</sequence>
<dbReference type="OrthoDB" id="9930064at2"/>
<reference evidence="1 2" key="1">
    <citation type="submission" date="2016-10" db="EMBL/GenBank/DDBJ databases">
        <authorList>
            <person name="de Groot N.N."/>
        </authorList>
    </citation>
    <scope>NUCLEOTIDE SEQUENCE [LARGE SCALE GENOMIC DNA]</scope>
    <source>
        <strain evidence="1 2">DSM 2872</strain>
    </source>
</reference>
<evidence type="ECO:0000313" key="1">
    <source>
        <dbReference type="EMBL" id="SDZ76232.1"/>
    </source>
</evidence>
<dbReference type="Proteomes" id="UP000183469">
    <property type="component" value="Unassembled WGS sequence"/>
</dbReference>
<proteinExistence type="predicted"/>